<dbReference type="RefSeq" id="XP_020122540.1">
    <property type="nucleotide sequence ID" value="XM_020265190.1"/>
</dbReference>
<name>A0A225B342_TALAT</name>
<accession>A0A225B342</accession>
<dbReference type="EMBL" id="LFMY01000003">
    <property type="protein sequence ID" value="OKL62419.1"/>
    <property type="molecule type" value="Genomic_DNA"/>
</dbReference>
<keyword evidence="2" id="KW-1185">Reference proteome</keyword>
<protein>
    <submittedName>
        <fullName evidence="1">Uncharacterized protein</fullName>
    </submittedName>
</protein>
<sequence length="130" mass="13673">MSLGTGIEVNLGAAQCFGQKSKNTDEYSDSYAGCCVVLRPDDNGAAEGIVADVVADAEVVGGEDVVVAVVDVDDDDDEVEELADAVMVDKPPEVQVTGFWVTILATEKTAERYCTSLQKSFSQDTSTPSS</sequence>
<reference evidence="1 2" key="1">
    <citation type="submission" date="2015-06" db="EMBL/GenBank/DDBJ databases">
        <title>Talaromyces atroroseus IBT 11181 draft genome.</title>
        <authorList>
            <person name="Rasmussen K.B."/>
            <person name="Rasmussen S."/>
            <person name="Petersen B."/>
            <person name="Sicheritz-Ponten T."/>
            <person name="Mortensen U.H."/>
            <person name="Thrane U."/>
        </authorList>
    </citation>
    <scope>NUCLEOTIDE SEQUENCE [LARGE SCALE GENOMIC DNA]</scope>
    <source>
        <strain evidence="1 2">IBT 11181</strain>
    </source>
</reference>
<dbReference type="AlphaFoldDB" id="A0A225B342"/>
<dbReference type="GeneID" id="31001983"/>
<organism evidence="1 2">
    <name type="scientific">Talaromyces atroroseus</name>
    <dbReference type="NCBI Taxonomy" id="1441469"/>
    <lineage>
        <taxon>Eukaryota</taxon>
        <taxon>Fungi</taxon>
        <taxon>Dikarya</taxon>
        <taxon>Ascomycota</taxon>
        <taxon>Pezizomycotina</taxon>
        <taxon>Eurotiomycetes</taxon>
        <taxon>Eurotiomycetidae</taxon>
        <taxon>Eurotiales</taxon>
        <taxon>Trichocomaceae</taxon>
        <taxon>Talaromyces</taxon>
        <taxon>Talaromyces sect. Trachyspermi</taxon>
    </lineage>
</organism>
<dbReference type="Proteomes" id="UP000214365">
    <property type="component" value="Unassembled WGS sequence"/>
</dbReference>
<evidence type="ECO:0000313" key="1">
    <source>
        <dbReference type="EMBL" id="OKL62419.1"/>
    </source>
</evidence>
<gene>
    <name evidence="1" type="ORF">UA08_02228</name>
</gene>
<evidence type="ECO:0000313" key="2">
    <source>
        <dbReference type="Proteomes" id="UP000214365"/>
    </source>
</evidence>
<proteinExistence type="predicted"/>
<comment type="caution">
    <text evidence="1">The sequence shown here is derived from an EMBL/GenBank/DDBJ whole genome shotgun (WGS) entry which is preliminary data.</text>
</comment>